<dbReference type="AlphaFoldDB" id="A0A919BRN5"/>
<evidence type="ECO:0000313" key="1">
    <source>
        <dbReference type="EMBL" id="GHG05736.1"/>
    </source>
</evidence>
<dbReference type="RefSeq" id="WP_268983031.1">
    <property type="nucleotide sequence ID" value="NZ_BNBE01000002.1"/>
</dbReference>
<sequence length="44" mass="4521">MDLGVIRERRTAAVLATLGVDYAYGYAGDQFETLAGLAATGATA</sequence>
<proteinExistence type="predicted"/>
<protein>
    <submittedName>
        <fullName evidence="1">Uncharacterized protein</fullName>
    </submittedName>
</protein>
<name>A0A919BRN5_STRFL</name>
<keyword evidence="2" id="KW-1185">Reference proteome</keyword>
<reference evidence="1" key="1">
    <citation type="journal article" date="2014" name="Int. J. Syst. Evol. Microbiol.">
        <title>Complete genome sequence of Corynebacterium casei LMG S-19264T (=DSM 44701T), isolated from a smear-ripened cheese.</title>
        <authorList>
            <consortium name="US DOE Joint Genome Institute (JGI-PGF)"/>
            <person name="Walter F."/>
            <person name="Albersmeier A."/>
            <person name="Kalinowski J."/>
            <person name="Ruckert C."/>
        </authorList>
    </citation>
    <scope>NUCLEOTIDE SEQUENCE</scope>
    <source>
        <strain evidence="1">JCM 4122</strain>
    </source>
</reference>
<dbReference type="EMBL" id="BNBE01000002">
    <property type="protein sequence ID" value="GHG05736.1"/>
    <property type="molecule type" value="Genomic_DNA"/>
</dbReference>
<accession>A0A919BRN5</accession>
<reference evidence="1" key="2">
    <citation type="submission" date="2020-09" db="EMBL/GenBank/DDBJ databases">
        <authorList>
            <person name="Sun Q."/>
            <person name="Ohkuma M."/>
        </authorList>
    </citation>
    <scope>NUCLEOTIDE SEQUENCE</scope>
    <source>
        <strain evidence="1">JCM 4122</strain>
    </source>
</reference>
<dbReference type="Proteomes" id="UP000632849">
    <property type="component" value="Unassembled WGS sequence"/>
</dbReference>
<gene>
    <name evidence="1" type="ORF">GCM10017667_40800</name>
</gene>
<comment type="caution">
    <text evidence="1">The sequence shown here is derived from an EMBL/GenBank/DDBJ whole genome shotgun (WGS) entry which is preliminary data.</text>
</comment>
<evidence type="ECO:0000313" key="2">
    <source>
        <dbReference type="Proteomes" id="UP000632849"/>
    </source>
</evidence>
<organism evidence="1 2">
    <name type="scientific">Streptomyces filamentosus</name>
    <name type="common">Streptomyces roseosporus</name>
    <dbReference type="NCBI Taxonomy" id="67294"/>
    <lineage>
        <taxon>Bacteria</taxon>
        <taxon>Bacillati</taxon>
        <taxon>Actinomycetota</taxon>
        <taxon>Actinomycetes</taxon>
        <taxon>Kitasatosporales</taxon>
        <taxon>Streptomycetaceae</taxon>
        <taxon>Streptomyces</taxon>
    </lineage>
</organism>